<comment type="caution">
    <text evidence="5">The sequence shown here is derived from an EMBL/GenBank/DDBJ whole genome shotgun (WGS) entry which is preliminary data.</text>
</comment>
<dbReference type="PANTHER" id="PTHR35528:SF3">
    <property type="entry name" value="BLL1675 PROTEIN"/>
    <property type="match status" value="1"/>
</dbReference>
<evidence type="ECO:0000256" key="1">
    <source>
        <dbReference type="ARBA" id="ARBA00022578"/>
    </source>
</evidence>
<keyword evidence="3" id="KW-0233">DNA recombination</keyword>
<evidence type="ECO:0000256" key="2">
    <source>
        <dbReference type="ARBA" id="ARBA00023125"/>
    </source>
</evidence>
<dbReference type="Proteomes" id="UP001501183">
    <property type="component" value="Unassembled WGS sequence"/>
</dbReference>
<dbReference type="NCBIfam" id="NF033587">
    <property type="entry name" value="transpos_IS6"/>
    <property type="match status" value="1"/>
</dbReference>
<sequence length="135" mass="16117">MWRDHPMPSYKGHRYPVEIINHCVWLYFRFPLSFREVEEMMLERGVQVSYETIRRWCAKFGQAYATQLRQRRARPGDKWHLDEVFIRINGTQHYLWRAVDRTAPCSTCWSSPAETRRRPRSSSASCSRGCDTCRG</sequence>
<feature type="domain" description="DDE" evidence="4">
    <location>
        <begin position="77"/>
        <end position="103"/>
    </location>
</feature>
<dbReference type="EMBL" id="BAABFB010000012">
    <property type="protein sequence ID" value="GAA4472141.1"/>
    <property type="molecule type" value="Genomic_DNA"/>
</dbReference>
<evidence type="ECO:0000313" key="5">
    <source>
        <dbReference type="EMBL" id="GAA4472141.1"/>
    </source>
</evidence>
<dbReference type="Pfam" id="PF13610">
    <property type="entry name" value="DDE_Tnp_IS240"/>
    <property type="match status" value="1"/>
</dbReference>
<keyword evidence="6" id="KW-1185">Reference proteome</keyword>
<accession>A0ABP8NV41</accession>
<dbReference type="InterPro" id="IPR032874">
    <property type="entry name" value="DDE_dom"/>
</dbReference>
<protein>
    <recommendedName>
        <fullName evidence="4">DDE domain-containing protein</fullName>
    </recommendedName>
</protein>
<keyword evidence="2" id="KW-0238">DNA-binding</keyword>
<proteinExistence type="predicted"/>
<evidence type="ECO:0000256" key="3">
    <source>
        <dbReference type="ARBA" id="ARBA00023172"/>
    </source>
</evidence>
<name>A0ABP8NV41_9NOCA</name>
<keyword evidence="1" id="KW-0815">Transposition</keyword>
<reference evidence="6" key="1">
    <citation type="journal article" date="2019" name="Int. J. Syst. Evol. Microbiol.">
        <title>The Global Catalogue of Microorganisms (GCM) 10K type strain sequencing project: providing services to taxonomists for standard genome sequencing and annotation.</title>
        <authorList>
            <consortium name="The Broad Institute Genomics Platform"/>
            <consortium name="The Broad Institute Genome Sequencing Center for Infectious Disease"/>
            <person name="Wu L."/>
            <person name="Ma J."/>
        </authorList>
    </citation>
    <scope>NUCLEOTIDE SEQUENCE [LARGE SCALE GENOMIC DNA]</scope>
    <source>
        <strain evidence="6">JCM 32206</strain>
    </source>
</reference>
<dbReference type="InterPro" id="IPR052183">
    <property type="entry name" value="IS_Transposase"/>
</dbReference>
<organism evidence="5 6">
    <name type="scientific">Rhodococcus olei</name>
    <dbReference type="NCBI Taxonomy" id="2161675"/>
    <lineage>
        <taxon>Bacteria</taxon>
        <taxon>Bacillati</taxon>
        <taxon>Actinomycetota</taxon>
        <taxon>Actinomycetes</taxon>
        <taxon>Mycobacteriales</taxon>
        <taxon>Nocardiaceae</taxon>
        <taxon>Rhodococcus</taxon>
    </lineage>
</organism>
<evidence type="ECO:0000313" key="6">
    <source>
        <dbReference type="Proteomes" id="UP001501183"/>
    </source>
</evidence>
<gene>
    <name evidence="5" type="ORF">GCM10023094_03950</name>
</gene>
<dbReference type="PANTHER" id="PTHR35528">
    <property type="entry name" value="BLL1675 PROTEIN"/>
    <property type="match status" value="1"/>
</dbReference>
<dbReference type="InterPro" id="IPR047930">
    <property type="entry name" value="Transpos_IS6"/>
</dbReference>
<evidence type="ECO:0000259" key="4">
    <source>
        <dbReference type="Pfam" id="PF13610"/>
    </source>
</evidence>